<dbReference type="Pfam" id="PF06271">
    <property type="entry name" value="RDD"/>
    <property type="match status" value="1"/>
</dbReference>
<feature type="domain" description="RDD" evidence="8">
    <location>
        <begin position="29"/>
        <end position="153"/>
    </location>
</feature>
<dbReference type="InterPro" id="IPR051791">
    <property type="entry name" value="Pra-immunoreactive"/>
</dbReference>
<comment type="caution">
    <text evidence="9">The sequence shown here is derived from an EMBL/GenBank/DDBJ whole genome shotgun (WGS) entry which is preliminary data.</text>
</comment>
<dbReference type="EMBL" id="BAABDC010000005">
    <property type="protein sequence ID" value="GAA3712306.1"/>
    <property type="molecule type" value="Genomic_DNA"/>
</dbReference>
<keyword evidence="5 7" id="KW-0472">Membrane</keyword>
<dbReference type="PANTHER" id="PTHR36115">
    <property type="entry name" value="PROLINE-RICH ANTIGEN HOMOLOG-RELATED"/>
    <property type="match status" value="1"/>
</dbReference>
<evidence type="ECO:0000256" key="1">
    <source>
        <dbReference type="ARBA" id="ARBA00004651"/>
    </source>
</evidence>
<evidence type="ECO:0000256" key="6">
    <source>
        <dbReference type="SAM" id="MobiDB-lite"/>
    </source>
</evidence>
<keyword evidence="3 7" id="KW-0812">Transmembrane</keyword>
<feature type="region of interest" description="Disordered" evidence="6">
    <location>
        <begin position="165"/>
        <end position="188"/>
    </location>
</feature>
<gene>
    <name evidence="9" type="ORF">GCM10022399_31320</name>
</gene>
<dbReference type="Proteomes" id="UP001501468">
    <property type="component" value="Unassembled WGS sequence"/>
</dbReference>
<keyword evidence="4 7" id="KW-1133">Transmembrane helix</keyword>
<evidence type="ECO:0000256" key="2">
    <source>
        <dbReference type="ARBA" id="ARBA00022475"/>
    </source>
</evidence>
<comment type="subcellular location">
    <subcellularLocation>
        <location evidence="1">Cell membrane</location>
        <topology evidence="1">Multi-pass membrane protein</topology>
    </subcellularLocation>
</comment>
<evidence type="ECO:0000256" key="5">
    <source>
        <dbReference type="ARBA" id="ARBA00023136"/>
    </source>
</evidence>
<evidence type="ECO:0000313" key="10">
    <source>
        <dbReference type="Proteomes" id="UP001501468"/>
    </source>
</evidence>
<feature type="transmembrane region" description="Helical" evidence="7">
    <location>
        <begin position="35"/>
        <end position="63"/>
    </location>
</feature>
<feature type="transmembrane region" description="Helical" evidence="7">
    <location>
        <begin position="118"/>
        <end position="142"/>
    </location>
</feature>
<organism evidence="9 10">
    <name type="scientific">Terrabacter ginsenosidimutans</name>
    <dbReference type="NCBI Taxonomy" id="490575"/>
    <lineage>
        <taxon>Bacteria</taxon>
        <taxon>Bacillati</taxon>
        <taxon>Actinomycetota</taxon>
        <taxon>Actinomycetes</taxon>
        <taxon>Micrococcales</taxon>
        <taxon>Intrasporangiaceae</taxon>
        <taxon>Terrabacter</taxon>
    </lineage>
</organism>
<feature type="transmembrane region" description="Helical" evidence="7">
    <location>
        <begin position="75"/>
        <end position="97"/>
    </location>
</feature>
<sequence>MQQPAQPPRNPIARIAVPRVARPVQGHRAGIVTRFLAAAVDAAVAVVAVALGYAGAVAAYFVLDPRTFRFPEPGFALLLIAFLGFLACYLALAWATTGRSYGCRLLGLRVVDSRGRRLRPWVAIARALLCVFFPVVLLWVVVSPENRSGADVLLRSSVVYDWASASERDDGQAEEGRATDDGPTSPGG</sequence>
<evidence type="ECO:0000256" key="4">
    <source>
        <dbReference type="ARBA" id="ARBA00022989"/>
    </source>
</evidence>
<keyword evidence="10" id="KW-1185">Reference proteome</keyword>
<protein>
    <recommendedName>
        <fullName evidence="8">RDD domain-containing protein</fullName>
    </recommendedName>
</protein>
<feature type="compositionally biased region" description="Basic and acidic residues" evidence="6">
    <location>
        <begin position="166"/>
        <end position="180"/>
    </location>
</feature>
<evidence type="ECO:0000259" key="8">
    <source>
        <dbReference type="Pfam" id="PF06271"/>
    </source>
</evidence>
<keyword evidence="2" id="KW-1003">Cell membrane</keyword>
<evidence type="ECO:0000313" key="9">
    <source>
        <dbReference type="EMBL" id="GAA3712306.1"/>
    </source>
</evidence>
<proteinExistence type="predicted"/>
<dbReference type="RefSeq" id="WP_344948558.1">
    <property type="nucleotide sequence ID" value="NZ_BAABDC010000005.1"/>
</dbReference>
<reference evidence="10" key="1">
    <citation type="journal article" date="2019" name="Int. J. Syst. Evol. Microbiol.">
        <title>The Global Catalogue of Microorganisms (GCM) 10K type strain sequencing project: providing services to taxonomists for standard genome sequencing and annotation.</title>
        <authorList>
            <consortium name="The Broad Institute Genomics Platform"/>
            <consortium name="The Broad Institute Genome Sequencing Center for Infectious Disease"/>
            <person name="Wu L."/>
            <person name="Ma J."/>
        </authorList>
    </citation>
    <scope>NUCLEOTIDE SEQUENCE [LARGE SCALE GENOMIC DNA]</scope>
    <source>
        <strain evidence="10">JCM 17125</strain>
    </source>
</reference>
<name>A0ABP7E4X8_9MICO</name>
<dbReference type="InterPro" id="IPR010432">
    <property type="entry name" value="RDD"/>
</dbReference>
<evidence type="ECO:0000256" key="7">
    <source>
        <dbReference type="SAM" id="Phobius"/>
    </source>
</evidence>
<evidence type="ECO:0000256" key="3">
    <source>
        <dbReference type="ARBA" id="ARBA00022692"/>
    </source>
</evidence>
<accession>A0ABP7E4X8</accession>